<name>A0A1Y1XJJ0_9FUNG</name>
<comment type="caution">
    <text evidence="3">The sequence shown here is derived from an EMBL/GenBank/DDBJ whole genome shotgun (WGS) entry which is preliminary data.</text>
</comment>
<keyword evidence="2" id="KW-0472">Membrane</keyword>
<keyword evidence="4" id="KW-1185">Reference proteome</keyword>
<evidence type="ECO:0000313" key="3">
    <source>
        <dbReference type="EMBL" id="ORX85931.1"/>
    </source>
</evidence>
<organism evidence="3 4">
    <name type="scientific">Anaeromyces robustus</name>
    <dbReference type="NCBI Taxonomy" id="1754192"/>
    <lineage>
        <taxon>Eukaryota</taxon>
        <taxon>Fungi</taxon>
        <taxon>Fungi incertae sedis</taxon>
        <taxon>Chytridiomycota</taxon>
        <taxon>Chytridiomycota incertae sedis</taxon>
        <taxon>Neocallimastigomycetes</taxon>
        <taxon>Neocallimastigales</taxon>
        <taxon>Neocallimastigaceae</taxon>
        <taxon>Anaeromyces</taxon>
    </lineage>
</organism>
<proteinExistence type="predicted"/>
<feature type="transmembrane region" description="Helical" evidence="2">
    <location>
        <begin position="7"/>
        <end position="28"/>
    </location>
</feature>
<dbReference type="EMBL" id="MCFG01000028">
    <property type="protein sequence ID" value="ORX85931.1"/>
    <property type="molecule type" value="Genomic_DNA"/>
</dbReference>
<evidence type="ECO:0008006" key="5">
    <source>
        <dbReference type="Google" id="ProtNLM"/>
    </source>
</evidence>
<feature type="compositionally biased region" description="Basic residues" evidence="1">
    <location>
        <begin position="168"/>
        <end position="177"/>
    </location>
</feature>
<feature type="region of interest" description="Disordered" evidence="1">
    <location>
        <begin position="153"/>
        <end position="177"/>
    </location>
</feature>
<protein>
    <recommendedName>
        <fullName evidence="5">DUF1648 domain-containing protein</fullName>
    </recommendedName>
</protein>
<keyword evidence="2" id="KW-0812">Transmembrane</keyword>
<sequence>MAVDIIFTLHGINIFIIVKMVTEILTKWDKLPERIPSFNNPETTSSKQFLFVIPGATIIAFILLLSYVRSPPKFIIPIVVTNDNIEKTVLSVRTYLLSIGILLNSYMYYASNAFVNNLPVKKSISYIFLGIAFVATTIYYKVITRLEVVNTTGNKGKPKREVVNGRRINNKKHNKRY</sequence>
<reference evidence="3 4" key="1">
    <citation type="submission" date="2016-08" db="EMBL/GenBank/DDBJ databases">
        <title>A Parts List for Fungal Cellulosomes Revealed by Comparative Genomics.</title>
        <authorList>
            <consortium name="DOE Joint Genome Institute"/>
            <person name="Haitjema C.H."/>
            <person name="Gilmore S.P."/>
            <person name="Henske J.K."/>
            <person name="Solomon K.V."/>
            <person name="De Groot R."/>
            <person name="Kuo A."/>
            <person name="Mondo S.J."/>
            <person name="Salamov A.A."/>
            <person name="Labutti K."/>
            <person name="Zhao Z."/>
            <person name="Chiniquy J."/>
            <person name="Barry K."/>
            <person name="Brewer H.M."/>
            <person name="Purvine S.O."/>
            <person name="Wright A.T."/>
            <person name="Boxma B."/>
            <person name="Van Alen T."/>
            <person name="Hackstein J.H."/>
            <person name="Baker S.E."/>
            <person name="Grigoriev I.V."/>
            <person name="O'Malley M.A."/>
        </authorList>
    </citation>
    <scope>NUCLEOTIDE SEQUENCE [LARGE SCALE GENOMIC DNA]</scope>
    <source>
        <strain evidence="3 4">S4</strain>
    </source>
</reference>
<dbReference type="Proteomes" id="UP000193944">
    <property type="component" value="Unassembled WGS sequence"/>
</dbReference>
<evidence type="ECO:0000256" key="2">
    <source>
        <dbReference type="SAM" id="Phobius"/>
    </source>
</evidence>
<evidence type="ECO:0000313" key="4">
    <source>
        <dbReference type="Proteomes" id="UP000193944"/>
    </source>
</evidence>
<feature type="transmembrane region" description="Helical" evidence="2">
    <location>
        <begin position="48"/>
        <end position="68"/>
    </location>
</feature>
<feature type="transmembrane region" description="Helical" evidence="2">
    <location>
        <begin position="123"/>
        <end position="140"/>
    </location>
</feature>
<feature type="transmembrane region" description="Helical" evidence="2">
    <location>
        <begin position="89"/>
        <end position="111"/>
    </location>
</feature>
<keyword evidence="2" id="KW-1133">Transmembrane helix</keyword>
<reference evidence="3 4" key="2">
    <citation type="submission" date="2016-08" db="EMBL/GenBank/DDBJ databases">
        <title>Pervasive Adenine N6-methylation of Active Genes in Fungi.</title>
        <authorList>
            <consortium name="DOE Joint Genome Institute"/>
            <person name="Mondo S.J."/>
            <person name="Dannebaum R.O."/>
            <person name="Kuo R.C."/>
            <person name="Labutti K."/>
            <person name="Haridas S."/>
            <person name="Kuo A."/>
            <person name="Salamov A."/>
            <person name="Ahrendt S.R."/>
            <person name="Lipzen A."/>
            <person name="Sullivan W."/>
            <person name="Andreopoulos W.B."/>
            <person name="Clum A."/>
            <person name="Lindquist E."/>
            <person name="Daum C."/>
            <person name="Ramamoorthy G.K."/>
            <person name="Gryganskyi A."/>
            <person name="Culley D."/>
            <person name="Magnuson J.K."/>
            <person name="James T.Y."/>
            <person name="O'Malley M.A."/>
            <person name="Stajich J.E."/>
            <person name="Spatafora J.W."/>
            <person name="Visel A."/>
            <person name="Grigoriev I.V."/>
        </authorList>
    </citation>
    <scope>NUCLEOTIDE SEQUENCE [LARGE SCALE GENOMIC DNA]</scope>
    <source>
        <strain evidence="3 4">S4</strain>
    </source>
</reference>
<dbReference type="OrthoDB" id="10518607at2759"/>
<evidence type="ECO:0000256" key="1">
    <source>
        <dbReference type="SAM" id="MobiDB-lite"/>
    </source>
</evidence>
<dbReference type="AlphaFoldDB" id="A0A1Y1XJJ0"/>
<accession>A0A1Y1XJJ0</accession>
<gene>
    <name evidence="3" type="ORF">BCR32DRAFT_325233</name>
</gene>